<evidence type="ECO:0000256" key="1">
    <source>
        <dbReference type="SAM" id="SignalP"/>
    </source>
</evidence>
<dbReference type="EMBL" id="LR593886">
    <property type="protein sequence ID" value="VTR95090.1"/>
    <property type="molecule type" value="Genomic_DNA"/>
</dbReference>
<keyword evidence="4" id="KW-1185">Reference proteome</keyword>
<dbReference type="Pfam" id="PF13628">
    <property type="entry name" value="DUF4142"/>
    <property type="match status" value="1"/>
</dbReference>
<feature type="signal peptide" evidence="1">
    <location>
        <begin position="1"/>
        <end position="28"/>
    </location>
</feature>
<reference evidence="3 4" key="1">
    <citation type="submission" date="2019-05" db="EMBL/GenBank/DDBJ databases">
        <authorList>
            <consortium name="Science for Life Laboratories"/>
        </authorList>
    </citation>
    <scope>NUCLEOTIDE SEQUENCE [LARGE SCALE GENOMIC DNA]</scope>
    <source>
        <strain evidence="3">Soil9</strain>
    </source>
</reference>
<dbReference type="Proteomes" id="UP000464178">
    <property type="component" value="Chromosome"/>
</dbReference>
<keyword evidence="1" id="KW-0732">Signal</keyword>
<gene>
    <name evidence="3" type="ORF">SOIL9_26240</name>
</gene>
<dbReference type="RefSeq" id="WP_162669550.1">
    <property type="nucleotide sequence ID" value="NZ_LR593886.1"/>
</dbReference>
<evidence type="ECO:0000259" key="2">
    <source>
        <dbReference type="Pfam" id="PF13628"/>
    </source>
</evidence>
<dbReference type="PANTHER" id="PTHR38593">
    <property type="entry name" value="BLR2558 PROTEIN"/>
    <property type="match status" value="1"/>
</dbReference>
<dbReference type="KEGG" id="gms:SOIL9_26240"/>
<protein>
    <recommendedName>
        <fullName evidence="2">DUF4142 domain-containing protein</fullName>
    </recommendedName>
</protein>
<evidence type="ECO:0000313" key="4">
    <source>
        <dbReference type="Proteomes" id="UP000464178"/>
    </source>
</evidence>
<dbReference type="InterPro" id="IPR025419">
    <property type="entry name" value="DUF4142"/>
</dbReference>
<feature type="domain" description="DUF4142" evidence="2">
    <location>
        <begin position="207"/>
        <end position="341"/>
    </location>
</feature>
<name>A0A6P2D6N7_9BACT</name>
<evidence type="ECO:0000313" key="3">
    <source>
        <dbReference type="EMBL" id="VTR95090.1"/>
    </source>
</evidence>
<proteinExistence type="predicted"/>
<organism evidence="3 4">
    <name type="scientific">Gemmata massiliana</name>
    <dbReference type="NCBI Taxonomy" id="1210884"/>
    <lineage>
        <taxon>Bacteria</taxon>
        <taxon>Pseudomonadati</taxon>
        <taxon>Planctomycetota</taxon>
        <taxon>Planctomycetia</taxon>
        <taxon>Gemmatales</taxon>
        <taxon>Gemmataceae</taxon>
        <taxon>Gemmata</taxon>
    </lineage>
</organism>
<dbReference type="PANTHER" id="PTHR38593:SF1">
    <property type="entry name" value="BLR2558 PROTEIN"/>
    <property type="match status" value="1"/>
</dbReference>
<feature type="chain" id="PRO_5026801147" description="DUF4142 domain-containing protein" evidence="1">
    <location>
        <begin position="29"/>
        <end position="347"/>
    </location>
</feature>
<dbReference type="Gene3D" id="1.20.1260.10">
    <property type="match status" value="1"/>
</dbReference>
<dbReference type="InterPro" id="IPR012347">
    <property type="entry name" value="Ferritin-like"/>
</dbReference>
<accession>A0A6P2D6N7</accession>
<sequence>MARIRSLGTTRSALVLAVLLLSGTGARAQQFVLFDATFTFTKEDADNSKPSKSHYYVRDKMLSAERPKDWTAPVDYRNGTIHIRAEVIEKPEGGAPTTWTLCYIPNKGLKAGYGCTGTQVYKEKGVYERDVKMTDFWQNDCIVWEDGIKEIHLVMKDDSGGSGHAHKRTDPEKFFPTKMRITMIQVAKGATYDPKLVPNLAVRKADADAEFLLKVIPGIDASVKIVEYAAKNASDATVKAFAEHVAKQHKGAVKIASDHAKRLKVEVASDPNKNSKEMIDKLSKLKGTDLDAAFLQWLIDIHKDTTVFDNEVKNGADADLKAFAKNSIDSGNGHLKEARELLAKVKK</sequence>
<dbReference type="AlphaFoldDB" id="A0A6P2D6N7"/>